<dbReference type="Gene3D" id="2.70.98.10">
    <property type="match status" value="1"/>
</dbReference>
<dbReference type="Gene3D" id="1.20.1610.10">
    <property type="entry name" value="alpha-1,2-mannosidases domains"/>
    <property type="match status" value="1"/>
</dbReference>
<dbReference type="EMBL" id="CAAHFG010000001">
    <property type="protein sequence ID" value="VGO13982.1"/>
    <property type="molecule type" value="Genomic_DNA"/>
</dbReference>
<dbReference type="InterPro" id="IPR008928">
    <property type="entry name" value="6-hairpin_glycosidase_sf"/>
</dbReference>
<dbReference type="PROSITE" id="PS51257">
    <property type="entry name" value="PROKAR_LIPOPROTEIN"/>
    <property type="match status" value="1"/>
</dbReference>
<dbReference type="Pfam" id="PF07971">
    <property type="entry name" value="Glyco_hydro_92"/>
    <property type="match status" value="1"/>
</dbReference>
<dbReference type="Pfam" id="PF17678">
    <property type="entry name" value="Glyco_hydro_92N"/>
    <property type="match status" value="1"/>
</dbReference>
<feature type="chain" id="PRO_5025605820" description="Glycosyl hydrolase family 92 domain-containing protein" evidence="1">
    <location>
        <begin position="17"/>
        <end position="755"/>
    </location>
</feature>
<dbReference type="SUPFAM" id="SSF48208">
    <property type="entry name" value="Six-hairpin glycosidases"/>
    <property type="match status" value="1"/>
</dbReference>
<accession>A0A6C2U1Z3</accession>
<dbReference type="InterPro" id="IPR041371">
    <property type="entry name" value="GH92_N"/>
</dbReference>
<feature type="signal peptide" evidence="1">
    <location>
        <begin position="1"/>
        <end position="16"/>
    </location>
</feature>
<organism evidence="4 5">
    <name type="scientific">Pontiella desulfatans</name>
    <dbReference type="NCBI Taxonomy" id="2750659"/>
    <lineage>
        <taxon>Bacteria</taxon>
        <taxon>Pseudomonadati</taxon>
        <taxon>Kiritimatiellota</taxon>
        <taxon>Kiritimatiellia</taxon>
        <taxon>Kiritimatiellales</taxon>
        <taxon>Pontiellaceae</taxon>
        <taxon>Pontiella</taxon>
    </lineage>
</organism>
<dbReference type="GO" id="GO:0005975">
    <property type="term" value="P:carbohydrate metabolic process"/>
    <property type="evidence" value="ECO:0007669"/>
    <property type="project" value="InterPro"/>
</dbReference>
<gene>
    <name evidence="4" type="ORF">PDESU_02539</name>
</gene>
<keyword evidence="5" id="KW-1185">Reference proteome</keyword>
<feature type="domain" description="Glycosyl hydrolase family 92 N-terminal" evidence="3">
    <location>
        <begin position="34"/>
        <end position="269"/>
    </location>
</feature>
<dbReference type="RefSeq" id="WP_136079512.1">
    <property type="nucleotide sequence ID" value="NZ_CAAHFG010000001.1"/>
</dbReference>
<feature type="domain" description="Glycosyl hydrolase family 92" evidence="2">
    <location>
        <begin position="275"/>
        <end position="744"/>
    </location>
</feature>
<dbReference type="Proteomes" id="UP000366872">
    <property type="component" value="Unassembled WGS sequence"/>
</dbReference>
<dbReference type="PANTHER" id="PTHR12143:SF39">
    <property type="entry name" value="SECRETED PROTEIN"/>
    <property type="match status" value="1"/>
</dbReference>
<protein>
    <recommendedName>
        <fullName evidence="6">Glycosyl hydrolase family 92 domain-containing protein</fullName>
    </recommendedName>
</protein>
<dbReference type="InterPro" id="IPR005887">
    <property type="entry name" value="GH92_a_mannosidase_put"/>
</dbReference>
<dbReference type="PANTHER" id="PTHR12143">
    <property type="entry name" value="PEPTIDE N-GLYCANASE PNGASE -RELATED"/>
    <property type="match status" value="1"/>
</dbReference>
<evidence type="ECO:0000313" key="5">
    <source>
        <dbReference type="Proteomes" id="UP000366872"/>
    </source>
</evidence>
<dbReference type="InterPro" id="IPR012939">
    <property type="entry name" value="Glyco_hydro_92"/>
</dbReference>
<dbReference type="Gene3D" id="1.20.1050.60">
    <property type="entry name" value="alpha-1,2-mannosidase"/>
    <property type="match status" value="1"/>
</dbReference>
<evidence type="ECO:0000256" key="1">
    <source>
        <dbReference type="SAM" id="SignalP"/>
    </source>
</evidence>
<evidence type="ECO:0000313" key="4">
    <source>
        <dbReference type="EMBL" id="VGO13982.1"/>
    </source>
</evidence>
<dbReference type="AlphaFoldDB" id="A0A6C2U1Z3"/>
<dbReference type="Gene3D" id="3.30.2080.10">
    <property type="entry name" value="GH92 mannosidase domain"/>
    <property type="match status" value="1"/>
</dbReference>
<dbReference type="GO" id="GO:0000224">
    <property type="term" value="F:peptide-N4-(N-acetyl-beta-glucosaminyl)asparagine amidase activity"/>
    <property type="evidence" value="ECO:0007669"/>
    <property type="project" value="TreeGrafter"/>
</dbReference>
<dbReference type="NCBIfam" id="TIGR01180">
    <property type="entry name" value="aman2_put"/>
    <property type="match status" value="1"/>
</dbReference>
<keyword evidence="1" id="KW-0732">Signal</keyword>
<dbReference type="GO" id="GO:0030246">
    <property type="term" value="F:carbohydrate binding"/>
    <property type="evidence" value="ECO:0007669"/>
    <property type="project" value="InterPro"/>
</dbReference>
<evidence type="ECO:0000259" key="3">
    <source>
        <dbReference type="Pfam" id="PF17678"/>
    </source>
</evidence>
<dbReference type="FunFam" id="3.30.2080.10:FF:000001">
    <property type="entry name" value="Alpha-1,2-mannosidase subfamily"/>
    <property type="match status" value="1"/>
</dbReference>
<dbReference type="GO" id="GO:0005829">
    <property type="term" value="C:cytosol"/>
    <property type="evidence" value="ECO:0007669"/>
    <property type="project" value="TreeGrafter"/>
</dbReference>
<reference evidence="4 5" key="1">
    <citation type="submission" date="2019-04" db="EMBL/GenBank/DDBJ databases">
        <authorList>
            <person name="Van Vliet M D."/>
        </authorList>
    </citation>
    <scope>NUCLEOTIDE SEQUENCE [LARGE SCALE GENOMIC DNA]</scope>
    <source>
        <strain evidence="4 5">F1</strain>
    </source>
</reference>
<proteinExistence type="predicted"/>
<evidence type="ECO:0008006" key="6">
    <source>
        <dbReference type="Google" id="ProtNLM"/>
    </source>
</evidence>
<dbReference type="InterPro" id="IPR050883">
    <property type="entry name" value="PNGase"/>
</dbReference>
<name>A0A6C2U1Z3_PONDE</name>
<evidence type="ECO:0000259" key="2">
    <source>
        <dbReference type="Pfam" id="PF07971"/>
    </source>
</evidence>
<dbReference type="InterPro" id="IPR014718">
    <property type="entry name" value="GH-type_carb-bd"/>
</dbReference>
<sequence>MKIFRCVRLLSAAALSAVLLTTGCRGSRDVLSCVDPVIGTSGHGHVFLGASVPYGMAMAGPVNGTDEWDWCSGYHYQDDFMIGFAQTHLSGTGMGDLLDLCIMPVTEDYDLGAQCDKKPEACPWLNHFSHADETARPGYYAVELKDPATRVEIAATERTSLYRISYPDAAERKLLLDTQFHIRHDVPVKTRIEQLDDSTFVGYRFSGKWVADQRLFFVMKFSEPVKRHRYYDYGERTETAGDTVEAVSVRAQFDFDSGDEPLHVAFGLSSVSVENAMLNLEAENPEFDFDGIVKAAEEKWRKKLSVFSVKAETEEDKTVFYTALYHTMMAPTLHSDVNGEYRGADLQVTKKDFNYYTTLSNWDTFRATTPLYTIIEPQLTEDLQKTMLEHYRVTGMLPVWTLWGLENWCMTGVHSVPILVDSYLKGYHAIDGEELLDAVVKSMNQTVNNSRRSLVEYRKYGYVPYDIGHESVTRTLELAFNDYCVAKLAEHLGKTELAESYRAHSKAYRKLYDEETGFMRGRSSDNSHFREPFDPFFSTWDRAVADYTEGNAYQHSYFVPHDPQGLIALHGSGEKLAERLDLVFSTEVELEEGRTIPDVSGVIGQYAHGNEPSHHMAYLYNAAGLPWRGQKLARQIMKELYTAAPDGVCGNEDCGQMSAWYIFSAMGFYPMNPISGEYEFGSPAFDEVSLALPNGKTFTVKAINNSDHNVYVQKVMLNGMDLTRSHIKHWEIMEGGVLTFVMGPSPNKALFSVGE</sequence>
<dbReference type="GO" id="GO:0006516">
    <property type="term" value="P:glycoprotein catabolic process"/>
    <property type="evidence" value="ECO:0007669"/>
    <property type="project" value="TreeGrafter"/>
</dbReference>